<reference evidence="2" key="1">
    <citation type="submission" date="2015-07" db="EMBL/GenBank/DDBJ databases">
        <title>MeaNS - Measles Nucleotide Surveillance Program.</title>
        <authorList>
            <person name="Tran T."/>
            <person name="Druce J."/>
        </authorList>
    </citation>
    <scope>NUCLEOTIDE SEQUENCE</scope>
    <source>
        <strain evidence="2">UCB-OBI-ISO-001</strain>
        <tissue evidence="2">Gonad</tissue>
    </source>
</reference>
<name>A0A0L8FSR8_OCTBM</name>
<dbReference type="Gene3D" id="1.20.5.490">
    <property type="entry name" value="Single helix bin"/>
    <property type="match status" value="1"/>
</dbReference>
<dbReference type="CDD" id="cd12083">
    <property type="entry name" value="DD_cGKI"/>
    <property type="match status" value="1"/>
</dbReference>
<gene>
    <name evidence="2" type="ORF">OCBIM_22009595mg</name>
</gene>
<evidence type="ECO:0000313" key="2">
    <source>
        <dbReference type="EMBL" id="KOF67480.1"/>
    </source>
</evidence>
<protein>
    <submittedName>
        <fullName evidence="2">Uncharacterized protein</fullName>
    </submittedName>
</protein>
<keyword evidence="1" id="KW-0175">Coiled coil</keyword>
<organism evidence="2">
    <name type="scientific">Octopus bimaculoides</name>
    <name type="common">California two-spotted octopus</name>
    <dbReference type="NCBI Taxonomy" id="37653"/>
    <lineage>
        <taxon>Eukaryota</taxon>
        <taxon>Metazoa</taxon>
        <taxon>Spiralia</taxon>
        <taxon>Lophotrochozoa</taxon>
        <taxon>Mollusca</taxon>
        <taxon>Cephalopoda</taxon>
        <taxon>Coleoidea</taxon>
        <taxon>Octopodiformes</taxon>
        <taxon>Octopoda</taxon>
        <taxon>Incirrata</taxon>
        <taxon>Octopodidae</taxon>
        <taxon>Octopus</taxon>
    </lineage>
</organism>
<feature type="coiled-coil region" evidence="1">
    <location>
        <begin position="3"/>
        <end position="51"/>
    </location>
</feature>
<dbReference type="EMBL" id="KQ427040">
    <property type="protein sequence ID" value="KOF67479.1"/>
    <property type="molecule type" value="Genomic_DNA"/>
</dbReference>
<evidence type="ECO:0000256" key="1">
    <source>
        <dbReference type="SAM" id="Coils"/>
    </source>
</evidence>
<dbReference type="EMBL" id="KQ427040">
    <property type="protein sequence ID" value="KOF67480.1"/>
    <property type="molecule type" value="Genomic_DNA"/>
</dbReference>
<dbReference type="OrthoDB" id="63267at2759"/>
<proteinExistence type="predicted"/>
<dbReference type="AlphaFoldDB" id="A0A0L8FSR8"/>
<dbReference type="STRING" id="37653.A0A0L8FSR8"/>
<accession>A0A0L8FSR8</accession>
<sequence length="100" mass="11485">MSAETLEDRLRELKEILVTKEIIIHNQKKKLNEKDHIIEELRSQLDKYQSVLPLSTAIPTCVVAGPRKVRAQGISAEPQVLGSLHEFSNLRLRKHSKTYQ</sequence>